<dbReference type="InterPro" id="IPR022060">
    <property type="entry name" value="DUF3616"/>
</dbReference>
<dbReference type="EMBL" id="JAUKPO010000021">
    <property type="protein sequence ID" value="MDO1449685.1"/>
    <property type="molecule type" value="Genomic_DNA"/>
</dbReference>
<comment type="caution">
    <text evidence="2">The sequence shown here is derived from an EMBL/GenBank/DDBJ whole genome shotgun (WGS) entry which is preliminary data.</text>
</comment>
<reference evidence="2" key="1">
    <citation type="submission" date="2023-07" db="EMBL/GenBank/DDBJ databases">
        <title>The genome sequence of Rhodocytophaga aerolata KACC 12507.</title>
        <authorList>
            <person name="Zhang X."/>
        </authorList>
    </citation>
    <scope>NUCLEOTIDE SEQUENCE</scope>
    <source>
        <strain evidence="2">KACC 12507</strain>
    </source>
</reference>
<feature type="domain" description="DUF3616" evidence="1">
    <location>
        <begin position="27"/>
        <end position="358"/>
    </location>
</feature>
<gene>
    <name evidence="2" type="ORF">Q0590_25635</name>
</gene>
<proteinExistence type="predicted"/>
<evidence type="ECO:0000313" key="2">
    <source>
        <dbReference type="EMBL" id="MDO1449685.1"/>
    </source>
</evidence>
<dbReference type="Proteomes" id="UP001168528">
    <property type="component" value="Unassembled WGS sequence"/>
</dbReference>
<name>A0ABT8RC95_9BACT</name>
<evidence type="ECO:0000259" key="1">
    <source>
        <dbReference type="Pfam" id="PF12275"/>
    </source>
</evidence>
<organism evidence="2 3">
    <name type="scientific">Rhodocytophaga aerolata</name>
    <dbReference type="NCBI Taxonomy" id="455078"/>
    <lineage>
        <taxon>Bacteria</taxon>
        <taxon>Pseudomonadati</taxon>
        <taxon>Bacteroidota</taxon>
        <taxon>Cytophagia</taxon>
        <taxon>Cytophagales</taxon>
        <taxon>Rhodocytophagaceae</taxon>
        <taxon>Rhodocytophaga</taxon>
    </lineage>
</organism>
<dbReference type="RefSeq" id="WP_302040488.1">
    <property type="nucleotide sequence ID" value="NZ_JAUKPO010000021.1"/>
</dbReference>
<protein>
    <submittedName>
        <fullName evidence="2">DUF3616 domain-containing protein</fullName>
    </submittedName>
</protein>
<sequence length="362" mass="40739">MFTKHVLLRFDDNVKNYSKGKDVRDGLSSVERSGNYLWLACDESIGLERVKIDENGHFSQHQSFCLLDYIQLPAGDGCEIDIEGLCFHGQYLWLVGSHSLKRKKPKQESDNVEKQLQKLAKVEADANRYILARIPLLHNPQTGEYQLCRSCVHPTEPETVLTAAQLVGWQETNQLMQVLKEDSHFKAFMEIPGKDNGFDIEGLAIKGEKLYIGLRGPVLRGWAAILEVEVVNTEYGYFALKEQADGKLYKKHFLHLGGMGIRELAILEEDLLILAGPTMDLDGEIAVFRWINGVHQQKEALVGSEELDKLFTIPHGCDINSGKDKAEGMTIFDQRHLLIVYDSPAEGRKAAGNVVKADLYEI</sequence>
<accession>A0ABT8RC95</accession>
<dbReference type="Pfam" id="PF12275">
    <property type="entry name" value="DUF3616"/>
    <property type="match status" value="1"/>
</dbReference>
<keyword evidence="3" id="KW-1185">Reference proteome</keyword>
<evidence type="ECO:0000313" key="3">
    <source>
        <dbReference type="Proteomes" id="UP001168528"/>
    </source>
</evidence>